<dbReference type="EMBL" id="JADEXP010000547">
    <property type="protein sequence ID" value="MBE9070821.1"/>
    <property type="molecule type" value="Genomic_DNA"/>
</dbReference>
<sequence>MRVAFILPGLHRVVRGAEGAFESIARELAQMSDVEVTLFGSGEPRENEPYNFIHVPNVPRESFEHWPKFPVLRTEYAYEELTFVASLIKYYKPKDFDFVVTCSYPFINWLLRIGNKQHQPVHIYVTENGDWEIQGNRSEYRYFSCDGLVCINPEYYERNKDKWKSMLIPNGVNPDSFVPGPANRELFNLPEDVPLALIVSALISSKRVCEGIRAASKIDGLHLVVCGDGPERDQVKALGEELMPGRFKLMKLTRQQMPDMYRAADLLLHMSLDEPFGNIYIEASAIGLPVVAHDWKATRWILEDTAILVDTTSDKETIAGINKALKRRYQDSIELRRQLVEKRFAWKNIAKMYYEFFRSFDSNLLNEQQVIVS</sequence>
<dbReference type="Pfam" id="PF00534">
    <property type="entry name" value="Glycos_transf_1"/>
    <property type="match status" value="1"/>
</dbReference>
<dbReference type="PANTHER" id="PTHR12526">
    <property type="entry name" value="GLYCOSYLTRANSFERASE"/>
    <property type="match status" value="1"/>
</dbReference>
<reference evidence="2" key="1">
    <citation type="submission" date="2020-10" db="EMBL/GenBank/DDBJ databases">
        <authorList>
            <person name="Castelo-Branco R."/>
            <person name="Eusebio N."/>
            <person name="Adriana R."/>
            <person name="Vieira A."/>
            <person name="Brugerolle De Fraissinette N."/>
            <person name="Rezende De Castro R."/>
            <person name="Schneider M.P."/>
            <person name="Vasconcelos V."/>
            <person name="Leao P.N."/>
        </authorList>
    </citation>
    <scope>NUCLEOTIDE SEQUENCE</scope>
    <source>
        <strain evidence="2">LEGE 11479</strain>
    </source>
</reference>
<dbReference type="GO" id="GO:0016757">
    <property type="term" value="F:glycosyltransferase activity"/>
    <property type="evidence" value="ECO:0007669"/>
    <property type="project" value="InterPro"/>
</dbReference>
<dbReference type="InterPro" id="IPR001296">
    <property type="entry name" value="Glyco_trans_1"/>
</dbReference>
<evidence type="ECO:0000259" key="1">
    <source>
        <dbReference type="Pfam" id="PF00534"/>
    </source>
</evidence>
<evidence type="ECO:0000313" key="3">
    <source>
        <dbReference type="Proteomes" id="UP000615026"/>
    </source>
</evidence>
<gene>
    <name evidence="2" type="ORF">IQ260_29735</name>
</gene>
<dbReference type="CDD" id="cd03801">
    <property type="entry name" value="GT4_PimA-like"/>
    <property type="match status" value="1"/>
</dbReference>
<dbReference type="Gene3D" id="3.40.50.2000">
    <property type="entry name" value="Glycogen Phosphorylase B"/>
    <property type="match status" value="2"/>
</dbReference>
<name>A0A929FBK2_LEPEC</name>
<dbReference type="AlphaFoldDB" id="A0A929FBK2"/>
<proteinExistence type="predicted"/>
<evidence type="ECO:0000313" key="2">
    <source>
        <dbReference type="EMBL" id="MBE9070821.1"/>
    </source>
</evidence>
<accession>A0A929FBK2</accession>
<dbReference type="SUPFAM" id="SSF53756">
    <property type="entry name" value="UDP-Glycosyltransferase/glycogen phosphorylase"/>
    <property type="match status" value="1"/>
</dbReference>
<comment type="caution">
    <text evidence="2">The sequence shown here is derived from an EMBL/GenBank/DDBJ whole genome shotgun (WGS) entry which is preliminary data.</text>
</comment>
<protein>
    <submittedName>
        <fullName evidence="2">Glycosyltransferase family 4 protein</fullName>
    </submittedName>
</protein>
<organism evidence="2 3">
    <name type="scientific">Leptolyngbya cf. ectocarpi LEGE 11479</name>
    <dbReference type="NCBI Taxonomy" id="1828722"/>
    <lineage>
        <taxon>Bacteria</taxon>
        <taxon>Bacillati</taxon>
        <taxon>Cyanobacteriota</taxon>
        <taxon>Cyanophyceae</taxon>
        <taxon>Leptolyngbyales</taxon>
        <taxon>Leptolyngbyaceae</taxon>
        <taxon>Leptolyngbya group</taxon>
        <taxon>Leptolyngbya</taxon>
    </lineage>
</organism>
<dbReference type="Proteomes" id="UP000615026">
    <property type="component" value="Unassembled WGS sequence"/>
</dbReference>
<dbReference type="RefSeq" id="WP_193996656.1">
    <property type="nucleotide sequence ID" value="NZ_JADEXP010000547.1"/>
</dbReference>
<keyword evidence="3" id="KW-1185">Reference proteome</keyword>
<feature type="domain" description="Glycosyl transferase family 1" evidence="1">
    <location>
        <begin position="184"/>
        <end position="342"/>
    </location>
</feature>